<reference evidence="1 2" key="1">
    <citation type="submission" date="2018-01" db="EMBL/GenBank/DDBJ databases">
        <title>G. obscuriglobus.</title>
        <authorList>
            <person name="Franke J."/>
            <person name="Blomberg W."/>
            <person name="Selmecki A."/>
        </authorList>
    </citation>
    <scope>NUCLEOTIDE SEQUENCE [LARGE SCALE GENOMIC DNA]</scope>
    <source>
        <strain evidence="1 2">DSM 5831</strain>
    </source>
</reference>
<dbReference type="OrthoDB" id="264674at2"/>
<sequence length="136" mass="15035">MEAFEVRLNGDRICLAGVADGVLTVNVHIVGGPERGRRFHLSVGGIDSASDEHLSWPVPGIGVGAEVLVRVIDTDAVDPPEQRGRVEQRTQLEQFRECLRLFSERMSNDERRQLLRELVAELERPDAEPGAAPDRG</sequence>
<dbReference type="KEGG" id="gog:C1280_19095"/>
<dbReference type="Proteomes" id="UP000245802">
    <property type="component" value="Chromosome"/>
</dbReference>
<dbReference type="RefSeq" id="WP_010037788.1">
    <property type="nucleotide sequence ID" value="NZ_CP025958.1"/>
</dbReference>
<keyword evidence="2" id="KW-1185">Reference proteome</keyword>
<dbReference type="EMBL" id="CP025958">
    <property type="protein sequence ID" value="AWM38882.1"/>
    <property type="molecule type" value="Genomic_DNA"/>
</dbReference>
<organism evidence="1 2">
    <name type="scientific">Gemmata obscuriglobus</name>
    <dbReference type="NCBI Taxonomy" id="114"/>
    <lineage>
        <taxon>Bacteria</taxon>
        <taxon>Pseudomonadati</taxon>
        <taxon>Planctomycetota</taxon>
        <taxon>Planctomycetia</taxon>
        <taxon>Gemmatales</taxon>
        <taxon>Gemmataceae</taxon>
        <taxon>Gemmata</taxon>
    </lineage>
</organism>
<protein>
    <submittedName>
        <fullName evidence="1">Uncharacterized protein</fullName>
    </submittedName>
</protein>
<gene>
    <name evidence="1" type="ORF">C1280_19095</name>
</gene>
<evidence type="ECO:0000313" key="2">
    <source>
        <dbReference type="Proteomes" id="UP000245802"/>
    </source>
</evidence>
<evidence type="ECO:0000313" key="1">
    <source>
        <dbReference type="EMBL" id="AWM38882.1"/>
    </source>
</evidence>
<name>A0A2Z3H3I2_9BACT</name>
<accession>A0A2Z3H3I2</accession>
<dbReference type="AlphaFoldDB" id="A0A2Z3H3I2"/>
<proteinExistence type="predicted"/>